<sequence length="348" mass="37890">MDASRRDTLQAHFASPNAVSRPILTSMNGDNSWLISFPRPSADRAARAYYHVVFEPWLAGPVTLLTSWIIGVALTAPPKISSIEDIEGAIRQIEEAAGTVIPAADTQSEGKYTGGIDSIMLGFHYDDHTNQATLQQFNENIPVIATPEAAGIVKSWGHFKTITTIQSLAPSAESWRDAALHPGSPVPSWLTPIRLPGPAVLNFGLAIIWTHATDDGGEVHEVIFNSPHGTRLDGGPIQAFLKAEPRTKKLAMLHGLKESHTAAIQTTYGVKGGLALYRRLGGVKYWVLSHNSTLKYSGIFMWLSWTVDTRRTMDWALEEEGKTKGDGEGELDRPDLVEVDNGGCFVLA</sequence>
<dbReference type="EMBL" id="LKCW01000057">
    <property type="protein sequence ID" value="KPM41915.1"/>
    <property type="molecule type" value="Genomic_DNA"/>
</dbReference>
<dbReference type="AlphaFoldDB" id="A0A0P7B627"/>
<dbReference type="Proteomes" id="UP000050424">
    <property type="component" value="Unassembled WGS sequence"/>
</dbReference>
<dbReference type="PANTHER" id="PTHR36142">
    <property type="entry name" value="METALLO-HYDROLASE/OXIDOREDUCTASE SUPERFAMILY PROTEIN"/>
    <property type="match status" value="1"/>
</dbReference>
<comment type="caution">
    <text evidence="1">The sequence shown here is derived from an EMBL/GenBank/DDBJ whole genome shotgun (WGS) entry which is preliminary data.</text>
</comment>
<proteinExistence type="predicted"/>
<dbReference type="OrthoDB" id="9971601at2759"/>
<evidence type="ECO:0000313" key="1">
    <source>
        <dbReference type="EMBL" id="KPM41915.1"/>
    </source>
</evidence>
<organism evidence="1 2">
    <name type="scientific">Neonectria ditissima</name>
    <dbReference type="NCBI Taxonomy" id="78410"/>
    <lineage>
        <taxon>Eukaryota</taxon>
        <taxon>Fungi</taxon>
        <taxon>Dikarya</taxon>
        <taxon>Ascomycota</taxon>
        <taxon>Pezizomycotina</taxon>
        <taxon>Sordariomycetes</taxon>
        <taxon>Hypocreomycetidae</taxon>
        <taxon>Hypocreales</taxon>
        <taxon>Nectriaceae</taxon>
        <taxon>Neonectria</taxon>
    </lineage>
</organism>
<gene>
    <name evidence="1" type="ORF">AK830_g4679</name>
</gene>
<reference evidence="1 2" key="1">
    <citation type="submission" date="2015-09" db="EMBL/GenBank/DDBJ databases">
        <title>Draft genome of a European isolate of the apple canker pathogen Neonectria ditissima.</title>
        <authorList>
            <person name="Gomez-Cortecero A."/>
            <person name="Harrison R.J."/>
            <person name="Armitage A.D."/>
        </authorList>
    </citation>
    <scope>NUCLEOTIDE SEQUENCE [LARGE SCALE GENOMIC DNA]</scope>
    <source>
        <strain evidence="1 2">R09/05</strain>
    </source>
</reference>
<dbReference type="PANTHER" id="PTHR36142:SF2">
    <property type="entry name" value="METALLO-HYDROLASE_OXIDOREDUCTASE SUPERFAMILY PROTEIN"/>
    <property type="match status" value="1"/>
</dbReference>
<protein>
    <submittedName>
        <fullName evidence="1">Uncharacterized protein</fullName>
    </submittedName>
</protein>
<name>A0A0P7B627_9HYPO</name>
<accession>A0A0P7B627</accession>
<evidence type="ECO:0000313" key="2">
    <source>
        <dbReference type="Proteomes" id="UP000050424"/>
    </source>
</evidence>
<keyword evidence="2" id="KW-1185">Reference proteome</keyword>